<dbReference type="InterPro" id="IPR036737">
    <property type="entry name" value="OmpA-like_sf"/>
</dbReference>
<dbReference type="Proteomes" id="UP000184731">
    <property type="component" value="Chromosome"/>
</dbReference>
<evidence type="ECO:0000259" key="1">
    <source>
        <dbReference type="Pfam" id="PF00691"/>
    </source>
</evidence>
<evidence type="ECO:0000313" key="2">
    <source>
        <dbReference type="EMBL" id="APJ04899.1"/>
    </source>
</evidence>
<proteinExistence type="predicted"/>
<dbReference type="EMBL" id="CP017834">
    <property type="protein sequence ID" value="APJ04899.1"/>
    <property type="molecule type" value="Genomic_DNA"/>
</dbReference>
<accession>A0A1L4D3Y9</accession>
<protein>
    <recommendedName>
        <fullName evidence="1">OmpA-like domain-containing protein</fullName>
    </recommendedName>
</protein>
<dbReference type="STRING" id="1915309.AXG55_13755"/>
<keyword evidence="3" id="KW-1185">Reference proteome</keyword>
<organism evidence="2 3">
    <name type="scientific">Silvanigrella aquatica</name>
    <dbReference type="NCBI Taxonomy" id="1915309"/>
    <lineage>
        <taxon>Bacteria</taxon>
        <taxon>Pseudomonadati</taxon>
        <taxon>Bdellovibrionota</taxon>
        <taxon>Oligoflexia</taxon>
        <taxon>Silvanigrellales</taxon>
        <taxon>Silvanigrellaceae</taxon>
        <taxon>Silvanigrella</taxon>
    </lineage>
</organism>
<dbReference type="SUPFAM" id="SSF103088">
    <property type="entry name" value="OmpA-like"/>
    <property type="match status" value="1"/>
</dbReference>
<dbReference type="InterPro" id="IPR006665">
    <property type="entry name" value="OmpA-like"/>
</dbReference>
<reference evidence="2 3" key="1">
    <citation type="submission" date="2016-10" db="EMBL/GenBank/DDBJ databases">
        <title>Silvanigrella aquatica sp. nov., isolated from a freshwater lake located in the Black Forest, Germany, description of Silvanigrellaceae fam. nov., Silvanigrellales ord. nov., reclassification of the order Bdellovibrionales in the class Oligoflexia, reclassification of the families Bacteriovoracaceae and Halobacteriovoraceae in the new order Bacteriovoracales ord. nov., and reclassification of the family Pseudobacteriovoracaceae in the order Oligoflexiales.</title>
        <authorList>
            <person name="Hahn M.W."/>
            <person name="Schmidt J."/>
            <person name="Koll U."/>
            <person name="Rohde M."/>
            <person name="Verbag S."/>
            <person name="Pitt A."/>
            <person name="Nakai R."/>
            <person name="Naganuma T."/>
            <person name="Lang E."/>
        </authorList>
    </citation>
    <scope>NUCLEOTIDE SEQUENCE [LARGE SCALE GENOMIC DNA]</scope>
    <source>
        <strain evidence="2 3">MWH-Nonnen-W8red</strain>
    </source>
</reference>
<dbReference type="RefSeq" id="WP_237244019.1">
    <property type="nucleotide sequence ID" value="NZ_CP017834.1"/>
</dbReference>
<dbReference type="AlphaFoldDB" id="A0A1L4D3Y9"/>
<dbReference type="KEGG" id="saqi:AXG55_13755"/>
<evidence type="ECO:0000313" key="3">
    <source>
        <dbReference type="Proteomes" id="UP000184731"/>
    </source>
</evidence>
<dbReference type="Gene3D" id="3.30.1330.60">
    <property type="entry name" value="OmpA-like domain"/>
    <property type="match status" value="1"/>
</dbReference>
<name>A0A1L4D3Y9_9BACT</name>
<sequence length="290" mass="33289">MLILNYSKPIYSYKFPDTLPYSPYPYSILSYYFHKSFPEQECTPNGMQTQTLKIDYSQKTQTKNEFRVGWHFNSEMEIPSHLMPSVGGEVQIARCLPPGRWVFLGKGNVERMNGNMIEALITGMEYKGTSPGKIPQDVVETGNMYWRPMAGDSIFPLQKYVNKKISITPKFEISSQELFVSQDLNQFSYEISKQGEDLLKEKFDYFKHKNGRLLVEGFILAAGNSDDLRIESLMRAQTIAKYLSNTFNIDSNQIIAIGYGNDWLEKGMQPVKNWPNKNITNGIILKILPD</sequence>
<dbReference type="Pfam" id="PF00691">
    <property type="entry name" value="OmpA"/>
    <property type="match status" value="1"/>
</dbReference>
<gene>
    <name evidence="2" type="ORF">AXG55_13755</name>
</gene>
<feature type="domain" description="OmpA-like" evidence="1">
    <location>
        <begin position="188"/>
        <end position="261"/>
    </location>
</feature>